<evidence type="ECO:0000259" key="11">
    <source>
        <dbReference type="PROSITE" id="PS50011"/>
    </source>
</evidence>
<dbReference type="SMART" id="SM00220">
    <property type="entry name" value="S_TKc"/>
    <property type="match status" value="1"/>
</dbReference>
<name>A0A9Q1JWZ3_9CARY</name>
<dbReference type="EMBL" id="JAKOGI010000606">
    <property type="protein sequence ID" value="KAJ8432438.1"/>
    <property type="molecule type" value="Genomic_DNA"/>
</dbReference>
<evidence type="ECO:0000256" key="9">
    <source>
        <dbReference type="PROSITE-ProRule" id="PRU10141"/>
    </source>
</evidence>
<dbReference type="InterPro" id="IPR050538">
    <property type="entry name" value="MAP_kinase_kinase_kinase"/>
</dbReference>
<evidence type="ECO:0000256" key="1">
    <source>
        <dbReference type="ARBA" id="ARBA00006529"/>
    </source>
</evidence>
<evidence type="ECO:0000256" key="10">
    <source>
        <dbReference type="SAM" id="MobiDB-lite"/>
    </source>
</evidence>
<dbReference type="GO" id="GO:0004709">
    <property type="term" value="F:MAP kinase kinase kinase activity"/>
    <property type="evidence" value="ECO:0007669"/>
    <property type="project" value="UniProtKB-EC"/>
</dbReference>
<dbReference type="PANTHER" id="PTHR48016:SF45">
    <property type="entry name" value="OS04G0559800 PROTEIN"/>
    <property type="match status" value="1"/>
</dbReference>
<evidence type="ECO:0000256" key="2">
    <source>
        <dbReference type="ARBA" id="ARBA00012406"/>
    </source>
</evidence>
<gene>
    <name evidence="12" type="ORF">Cgig2_027735</name>
</gene>
<keyword evidence="4 9" id="KW-0547">Nucleotide-binding</keyword>
<dbReference type="PROSITE" id="PS00107">
    <property type="entry name" value="PROTEIN_KINASE_ATP"/>
    <property type="match status" value="1"/>
</dbReference>
<feature type="region of interest" description="Disordered" evidence="10">
    <location>
        <begin position="694"/>
        <end position="717"/>
    </location>
</feature>
<comment type="similarity">
    <text evidence="1">Belongs to the protein kinase superfamily. STE Ser/Thr protein kinase family. MAP kinase kinase kinase subfamily.</text>
</comment>
<comment type="caution">
    <text evidence="12">The sequence shown here is derived from an EMBL/GenBank/DDBJ whole genome shotgun (WGS) entry which is preliminary data.</text>
</comment>
<dbReference type="PANTHER" id="PTHR48016">
    <property type="entry name" value="MAP KINASE KINASE KINASE SSK2-RELATED-RELATED"/>
    <property type="match status" value="1"/>
</dbReference>
<dbReference type="OrthoDB" id="266718at2759"/>
<keyword evidence="6 9" id="KW-0067">ATP-binding</keyword>
<evidence type="ECO:0000313" key="12">
    <source>
        <dbReference type="EMBL" id="KAJ8432438.1"/>
    </source>
</evidence>
<evidence type="ECO:0000313" key="13">
    <source>
        <dbReference type="Proteomes" id="UP001153076"/>
    </source>
</evidence>
<dbReference type="EC" id="2.7.11.25" evidence="2"/>
<dbReference type="AlphaFoldDB" id="A0A9Q1JWZ3"/>
<reference evidence="12" key="1">
    <citation type="submission" date="2022-04" db="EMBL/GenBank/DDBJ databases">
        <title>Carnegiea gigantea Genome sequencing and assembly v2.</title>
        <authorList>
            <person name="Copetti D."/>
            <person name="Sanderson M.J."/>
            <person name="Burquez A."/>
            <person name="Wojciechowski M.F."/>
        </authorList>
    </citation>
    <scope>NUCLEOTIDE SEQUENCE</scope>
    <source>
        <strain evidence="12">SGP5-SGP5p</strain>
        <tissue evidence="12">Aerial part</tissue>
    </source>
</reference>
<comment type="catalytic activity">
    <reaction evidence="7">
        <text>L-threonyl-[protein] + ATP = O-phospho-L-threonyl-[protein] + ADP + H(+)</text>
        <dbReference type="Rhea" id="RHEA:46608"/>
        <dbReference type="Rhea" id="RHEA-COMP:11060"/>
        <dbReference type="Rhea" id="RHEA-COMP:11605"/>
        <dbReference type="ChEBI" id="CHEBI:15378"/>
        <dbReference type="ChEBI" id="CHEBI:30013"/>
        <dbReference type="ChEBI" id="CHEBI:30616"/>
        <dbReference type="ChEBI" id="CHEBI:61977"/>
        <dbReference type="ChEBI" id="CHEBI:456216"/>
        <dbReference type="EC" id="2.7.11.25"/>
    </reaction>
</comment>
<feature type="binding site" evidence="9">
    <location>
        <position position="420"/>
    </location>
    <ligand>
        <name>ATP</name>
        <dbReference type="ChEBI" id="CHEBI:30616"/>
    </ligand>
</feature>
<dbReference type="InterPro" id="IPR000719">
    <property type="entry name" value="Prot_kinase_dom"/>
</dbReference>
<keyword evidence="3" id="KW-0808">Transferase</keyword>
<dbReference type="SUPFAM" id="SSF56112">
    <property type="entry name" value="Protein kinase-like (PK-like)"/>
    <property type="match status" value="1"/>
</dbReference>
<evidence type="ECO:0000256" key="7">
    <source>
        <dbReference type="ARBA" id="ARBA00047559"/>
    </source>
</evidence>
<protein>
    <recommendedName>
        <fullName evidence="2">mitogen-activated protein kinase kinase kinase</fullName>
        <ecNumber evidence="2">2.7.11.25</ecNumber>
    </recommendedName>
</protein>
<evidence type="ECO:0000256" key="5">
    <source>
        <dbReference type="ARBA" id="ARBA00022777"/>
    </source>
</evidence>
<dbReference type="PROSITE" id="PS50011">
    <property type="entry name" value="PROTEIN_KINASE_DOM"/>
    <property type="match status" value="1"/>
</dbReference>
<organism evidence="12 13">
    <name type="scientific">Carnegiea gigantea</name>
    <dbReference type="NCBI Taxonomy" id="171969"/>
    <lineage>
        <taxon>Eukaryota</taxon>
        <taxon>Viridiplantae</taxon>
        <taxon>Streptophyta</taxon>
        <taxon>Embryophyta</taxon>
        <taxon>Tracheophyta</taxon>
        <taxon>Spermatophyta</taxon>
        <taxon>Magnoliopsida</taxon>
        <taxon>eudicotyledons</taxon>
        <taxon>Gunneridae</taxon>
        <taxon>Pentapetalae</taxon>
        <taxon>Caryophyllales</taxon>
        <taxon>Cactineae</taxon>
        <taxon>Cactaceae</taxon>
        <taxon>Cactoideae</taxon>
        <taxon>Echinocereeae</taxon>
        <taxon>Carnegiea</taxon>
    </lineage>
</organism>
<evidence type="ECO:0000256" key="4">
    <source>
        <dbReference type="ARBA" id="ARBA00022741"/>
    </source>
</evidence>
<dbReference type="Pfam" id="PF00069">
    <property type="entry name" value="Pkinase"/>
    <property type="match status" value="2"/>
</dbReference>
<dbReference type="Gene3D" id="1.10.510.10">
    <property type="entry name" value="Transferase(Phosphotransferase) domain 1"/>
    <property type="match status" value="1"/>
</dbReference>
<dbReference type="InterPro" id="IPR011009">
    <property type="entry name" value="Kinase-like_dom_sf"/>
</dbReference>
<evidence type="ECO:0000256" key="3">
    <source>
        <dbReference type="ARBA" id="ARBA00022679"/>
    </source>
</evidence>
<proteinExistence type="inferred from homology"/>
<feature type="region of interest" description="Disordered" evidence="10">
    <location>
        <begin position="280"/>
        <end position="309"/>
    </location>
</feature>
<dbReference type="Gene3D" id="3.30.200.20">
    <property type="entry name" value="Phosphorylase Kinase, domain 1"/>
    <property type="match status" value="1"/>
</dbReference>
<feature type="region of interest" description="Disordered" evidence="10">
    <location>
        <begin position="121"/>
        <end position="148"/>
    </location>
</feature>
<feature type="domain" description="Protein kinase" evidence="11">
    <location>
        <begin position="391"/>
        <end position="621"/>
    </location>
</feature>
<sequence length="799" mass="86338">MVGEAFIQGRKKKDERGSSIDAIHRKFNYISGGKNLGNSGGSGRYSNDVVSDKGLALPGSELPFLLASCCQIFNEQPHAYRLPLPQQQPSSAGGDDSGVTTLGLDLHEHCTPLPIPLCSKHNKSFPPDGGDLATGSVSSNSSMDTDDQPELQLLSPQASEDESGNLTAVNSPSRIWHEDESSIVIPRKFKDQWKPVNLLSDSYVPPPSEKDGPLRTHMTKLQIPHHAGFCSAPDSSIPTPSWCLVRASSNHDITRLGFASGRLHPDVSLVGSGKCFSPGSGQNSGDMSLSSPQSRCSPESSPIYSPRMTSRGSQRQICVVTPLHPWDGVLATDINVDSPDNWKAQCHRLPLPPVAVPSCHSFPSSCLTVISPIPSRNPGQAESLASSISCWKKGRLIGSGAYGRVYLGFNSESGEMCAMKEVTLFSDDAISKDSVQQLEQEINLLSRLTHPNIVRYFGSEMLGESAIRSYTRQILSGLAYLHAKSTVHRDIKGANILVDPSGRVKLADFGMAKHITGQPCPLSFKGSPYWMAPEVIRNCTGCNLAVDIWSLGCTVIEMAAAKPPWSQYEGVAALFKIGNSEELPTIPDHLSEEGKDFVRQCLQQNPLDRPTAVQLLQHPFVRNVALLERSLRSCELPELLQPVSNAVNYMDIGFKNRFSCLGTKRVALQSRGFKIGSMSSDAWISKRSSCPVSRIGSPLSRPNSSQTTLSGMRTSASSTPYTGGIRCSLCCKPRLESETSCSVREISQASRTTVSLQSSFGRRKSLYAACSLGSHSKGVRVKTAVLDEASSSLFLPSSS</sequence>
<keyword evidence="13" id="KW-1185">Reference proteome</keyword>
<evidence type="ECO:0000256" key="6">
    <source>
        <dbReference type="ARBA" id="ARBA00022840"/>
    </source>
</evidence>
<dbReference type="Proteomes" id="UP001153076">
    <property type="component" value="Unassembled WGS sequence"/>
</dbReference>
<dbReference type="InterPro" id="IPR017441">
    <property type="entry name" value="Protein_kinase_ATP_BS"/>
</dbReference>
<keyword evidence="5" id="KW-0418">Kinase</keyword>
<evidence type="ECO:0000256" key="8">
    <source>
        <dbReference type="ARBA" id="ARBA00048329"/>
    </source>
</evidence>
<comment type="catalytic activity">
    <reaction evidence="8">
        <text>L-seryl-[protein] + ATP = O-phospho-L-seryl-[protein] + ADP + H(+)</text>
        <dbReference type="Rhea" id="RHEA:17989"/>
        <dbReference type="Rhea" id="RHEA-COMP:9863"/>
        <dbReference type="Rhea" id="RHEA-COMP:11604"/>
        <dbReference type="ChEBI" id="CHEBI:15378"/>
        <dbReference type="ChEBI" id="CHEBI:29999"/>
        <dbReference type="ChEBI" id="CHEBI:30616"/>
        <dbReference type="ChEBI" id="CHEBI:83421"/>
        <dbReference type="ChEBI" id="CHEBI:456216"/>
        <dbReference type="EC" id="2.7.11.25"/>
    </reaction>
</comment>
<feature type="compositionally biased region" description="Low complexity" evidence="10">
    <location>
        <begin position="288"/>
        <end position="302"/>
    </location>
</feature>
<dbReference type="GO" id="GO:0005524">
    <property type="term" value="F:ATP binding"/>
    <property type="evidence" value="ECO:0007669"/>
    <property type="project" value="UniProtKB-UniRule"/>
</dbReference>
<feature type="compositionally biased region" description="Polar residues" evidence="10">
    <location>
        <begin position="700"/>
        <end position="717"/>
    </location>
</feature>
<dbReference type="GO" id="GO:0005737">
    <property type="term" value="C:cytoplasm"/>
    <property type="evidence" value="ECO:0007669"/>
    <property type="project" value="TreeGrafter"/>
</dbReference>
<accession>A0A9Q1JWZ3</accession>